<reference evidence="9 10" key="1">
    <citation type="submission" date="2014-11" db="EMBL/GenBank/DDBJ databases">
        <title>A Rickettsiales Symbiont of Amoebae With Ancient Features.</title>
        <authorList>
            <person name="Schulz F."/>
            <person name="Martijn J."/>
            <person name="Wascher F."/>
            <person name="Kostanjsek R."/>
            <person name="Ettema T.J."/>
            <person name="Horn M."/>
        </authorList>
    </citation>
    <scope>NUCLEOTIDE SEQUENCE [LARGE SCALE GENOMIC DNA]</scope>
    <source>
        <strain evidence="9 10">UWC36</strain>
    </source>
</reference>
<dbReference type="STRING" id="86105.NF27_EY02100"/>
<evidence type="ECO:0000256" key="3">
    <source>
        <dbReference type="ARBA" id="ARBA00022722"/>
    </source>
</evidence>
<keyword evidence="5 9" id="KW-0269">Exonuclease</keyword>
<evidence type="ECO:0000259" key="6">
    <source>
        <dbReference type="Pfam" id="PF01368"/>
    </source>
</evidence>
<dbReference type="Gene3D" id="3.90.1640.30">
    <property type="match status" value="1"/>
</dbReference>
<accession>A0A0C1QHX6</accession>
<dbReference type="Proteomes" id="UP000031258">
    <property type="component" value="Unassembled WGS sequence"/>
</dbReference>
<comment type="similarity">
    <text evidence="1">Belongs to the RecJ family.</text>
</comment>
<dbReference type="InterPro" id="IPR003156">
    <property type="entry name" value="DHHA1_dom"/>
</dbReference>
<evidence type="ECO:0000259" key="7">
    <source>
        <dbReference type="Pfam" id="PF02272"/>
    </source>
</evidence>
<evidence type="ECO:0000256" key="5">
    <source>
        <dbReference type="ARBA" id="ARBA00022839"/>
    </source>
</evidence>
<evidence type="ECO:0000313" key="9">
    <source>
        <dbReference type="EMBL" id="KIE05114.1"/>
    </source>
</evidence>
<evidence type="ECO:0000256" key="2">
    <source>
        <dbReference type="ARBA" id="ARBA00019841"/>
    </source>
</evidence>
<dbReference type="AlphaFoldDB" id="A0A0C1QHX6"/>
<dbReference type="Gene3D" id="3.10.310.30">
    <property type="match status" value="1"/>
</dbReference>
<gene>
    <name evidence="9" type="primary">recJ_2</name>
    <name evidence="9" type="ORF">NF27_EY02100</name>
</gene>
<dbReference type="GO" id="GO:0008409">
    <property type="term" value="F:5'-3' exonuclease activity"/>
    <property type="evidence" value="ECO:0007669"/>
    <property type="project" value="InterPro"/>
</dbReference>
<dbReference type="EMBL" id="JSWE01000124">
    <property type="protein sequence ID" value="KIE05114.1"/>
    <property type="molecule type" value="Genomic_DNA"/>
</dbReference>
<organism evidence="9 10">
    <name type="scientific">Candidatus Jidaibacter acanthamoebae</name>
    <dbReference type="NCBI Taxonomy" id="86105"/>
    <lineage>
        <taxon>Bacteria</taxon>
        <taxon>Pseudomonadati</taxon>
        <taxon>Pseudomonadota</taxon>
        <taxon>Alphaproteobacteria</taxon>
        <taxon>Rickettsiales</taxon>
        <taxon>Candidatus Midichloriaceae</taxon>
        <taxon>Candidatus Jidaibacter</taxon>
    </lineage>
</organism>
<dbReference type="InterPro" id="IPR041122">
    <property type="entry name" value="RecJ_OB"/>
</dbReference>
<dbReference type="Pfam" id="PF01368">
    <property type="entry name" value="DHH"/>
    <property type="match status" value="1"/>
</dbReference>
<dbReference type="Pfam" id="PF02272">
    <property type="entry name" value="DHHA1"/>
    <property type="match status" value="1"/>
</dbReference>
<proteinExistence type="inferred from homology"/>
<dbReference type="InterPro" id="IPR051673">
    <property type="entry name" value="SSDNA_exonuclease_RecJ"/>
</dbReference>
<keyword evidence="10" id="KW-1185">Reference proteome</keyword>
<dbReference type="PANTHER" id="PTHR30255">
    <property type="entry name" value="SINGLE-STRANDED-DNA-SPECIFIC EXONUCLEASE RECJ"/>
    <property type="match status" value="1"/>
</dbReference>
<evidence type="ECO:0000259" key="8">
    <source>
        <dbReference type="Pfam" id="PF17768"/>
    </source>
</evidence>
<dbReference type="GO" id="GO:0006310">
    <property type="term" value="P:DNA recombination"/>
    <property type="evidence" value="ECO:0007669"/>
    <property type="project" value="InterPro"/>
</dbReference>
<dbReference type="SUPFAM" id="SSF64182">
    <property type="entry name" value="DHH phosphoesterases"/>
    <property type="match status" value="1"/>
</dbReference>
<dbReference type="GO" id="GO:0006281">
    <property type="term" value="P:DNA repair"/>
    <property type="evidence" value="ECO:0007669"/>
    <property type="project" value="InterPro"/>
</dbReference>
<dbReference type="InterPro" id="IPR038763">
    <property type="entry name" value="DHH_sf"/>
</dbReference>
<evidence type="ECO:0000313" key="10">
    <source>
        <dbReference type="Proteomes" id="UP000031258"/>
    </source>
</evidence>
<dbReference type="GO" id="GO:0003676">
    <property type="term" value="F:nucleic acid binding"/>
    <property type="evidence" value="ECO:0007669"/>
    <property type="project" value="InterPro"/>
</dbReference>
<dbReference type="InterPro" id="IPR001667">
    <property type="entry name" value="DDH_dom"/>
</dbReference>
<feature type="domain" description="RecJ OB" evidence="8">
    <location>
        <begin position="489"/>
        <end position="601"/>
    </location>
</feature>
<feature type="domain" description="DDH" evidence="6">
    <location>
        <begin position="103"/>
        <end position="262"/>
    </location>
</feature>
<protein>
    <recommendedName>
        <fullName evidence="2">Single-stranded-DNA-specific exonuclease RecJ</fullName>
    </recommendedName>
</protein>
<dbReference type="Pfam" id="PF17768">
    <property type="entry name" value="RecJ_OB"/>
    <property type="match status" value="1"/>
</dbReference>
<evidence type="ECO:0000256" key="1">
    <source>
        <dbReference type="ARBA" id="ARBA00005915"/>
    </source>
</evidence>
<dbReference type="NCBIfam" id="TIGR00644">
    <property type="entry name" value="recJ"/>
    <property type="match status" value="1"/>
</dbReference>
<comment type="caution">
    <text evidence="9">The sequence shown here is derived from an EMBL/GenBank/DDBJ whole genome shotgun (WGS) entry which is preliminary data.</text>
</comment>
<feature type="domain" description="DHHA1" evidence="7">
    <location>
        <begin position="382"/>
        <end position="470"/>
    </location>
</feature>
<evidence type="ECO:0000256" key="4">
    <source>
        <dbReference type="ARBA" id="ARBA00022801"/>
    </source>
</evidence>
<dbReference type="PATRIC" id="fig|86105.3.peg.1284"/>
<dbReference type="InterPro" id="IPR004610">
    <property type="entry name" value="RecJ"/>
</dbReference>
<name>A0A0C1QHX6_9RICK</name>
<sequence length="606" mass="67202">MKRVLKMLAESNNAEGIKFGRSIRGLDWKFEEGCERTIRTLCQKLNINEVLARILYNRDVKTAEEAENFLDPKLKNLIHNPFALKDMDKASKRIIDAINNKEKICVFGDYDVDGATSSALLKRFFRDLNIEIGVYIPNRLKEGYGPNKLAFDKLKEEGYSLVITVDCGIVSFEPLKHAKDIGLEVIIVDHHLGIEQLPEAIAVINPNRFDEDFPYKYMAAVGVAFMVTVALRAKLREEDWFVKNNIKEPDLLKLLDLVALGTVCDVMILKGVNRAFVTQGLKIIAKRGNVGIATLANLVKLDSEPKAHHLGYVFGPRINAGGRVGEGILGTYLLSTECPKEAYNIAMQLEKYNEERRSIEIKALEEAIEQIEKNRLYNNSIMLVQSKDWHIGILGILASKLKEKYSRPAGVMVIKEDTAKGSARSITGLDLGRALASAKTEGLLLEGGGHAMAGGFTVEISKMQPFCDYLINKLDIGAEPFIKAKELHIDHVLSVASVNHKLIEDINIAAPYGSGNPAPKFALHDVIITRALIVGGYHVMVIVTDKKVDRGNKVQKCILFKGSETDLGQFLLNSIGKKINIAGTIQASSFDKNKIDFIIEDASVNE</sequence>
<keyword evidence="4" id="KW-0378">Hydrolase</keyword>
<keyword evidence="3" id="KW-0540">Nuclease</keyword>
<dbReference type="PANTHER" id="PTHR30255:SF2">
    <property type="entry name" value="SINGLE-STRANDED-DNA-SPECIFIC EXONUCLEASE RECJ"/>
    <property type="match status" value="1"/>
</dbReference>